<gene>
    <name evidence="1" type="ORF">Thpro_021215</name>
</gene>
<comment type="caution">
    <text evidence="1">The sequence shown here is derived from an EMBL/GenBank/DDBJ whole genome shotgun (WGS) entry which is preliminary data.</text>
</comment>
<dbReference type="EMBL" id="JQSG02000002">
    <property type="protein sequence ID" value="OBS10165.1"/>
    <property type="molecule type" value="Genomic_DNA"/>
</dbReference>
<dbReference type="Proteomes" id="UP000029273">
    <property type="component" value="Unassembled WGS sequence"/>
</dbReference>
<evidence type="ECO:0000313" key="1">
    <source>
        <dbReference type="EMBL" id="OBS10165.1"/>
    </source>
</evidence>
<evidence type="ECO:0000313" key="2">
    <source>
        <dbReference type="Proteomes" id="UP000029273"/>
    </source>
</evidence>
<protein>
    <recommendedName>
        <fullName evidence="3">RES domain-containing protein</fullName>
    </recommendedName>
</protein>
<proteinExistence type="predicted"/>
<dbReference type="AlphaFoldDB" id="A0A1A6C6J5"/>
<evidence type="ECO:0008006" key="3">
    <source>
        <dbReference type="Google" id="ProtNLM"/>
    </source>
</evidence>
<reference evidence="1 2" key="1">
    <citation type="journal article" date="2014" name="Genome Announc.">
        <title>Draft Genome Sequence of the Iron-Oxidizing, Acidophilic, and Halotolerant 'Thiobacillus prosperus' Type Strain DSM 5130.</title>
        <authorList>
            <person name="Ossandon F.J."/>
            <person name="Cardenas J.P."/>
            <person name="Corbett M."/>
            <person name="Quatrini R."/>
            <person name="Holmes D.S."/>
            <person name="Watkin E."/>
        </authorList>
    </citation>
    <scope>NUCLEOTIDE SEQUENCE [LARGE SCALE GENOMIC DNA]</scope>
    <source>
        <strain evidence="1 2">DSM 5130</strain>
    </source>
</reference>
<name>A0A1A6C6J5_9GAMM</name>
<organism evidence="1 2">
    <name type="scientific">Acidihalobacter prosperus</name>
    <dbReference type="NCBI Taxonomy" id="160660"/>
    <lineage>
        <taxon>Bacteria</taxon>
        <taxon>Pseudomonadati</taxon>
        <taxon>Pseudomonadota</taxon>
        <taxon>Gammaproteobacteria</taxon>
        <taxon>Chromatiales</taxon>
        <taxon>Ectothiorhodospiraceae</taxon>
        <taxon>Acidihalobacter</taxon>
    </lineage>
</organism>
<accession>A0A1A6C6J5</accession>
<keyword evidence="2" id="KW-1185">Reference proteome</keyword>
<sequence>MRHSGVEASRYVSARDPARGRNLVMFAPDTFSAPSPRDLRGWHCTTTSDRVIFVAAHCDDGRQFERDLFEVDVGLPAPAP</sequence>